<evidence type="ECO:0000256" key="7">
    <source>
        <dbReference type="ARBA" id="ARBA00023136"/>
    </source>
</evidence>
<dbReference type="GO" id="GO:0005886">
    <property type="term" value="C:plasma membrane"/>
    <property type="evidence" value="ECO:0007669"/>
    <property type="project" value="UniProtKB-SubCell"/>
</dbReference>
<feature type="transmembrane region" description="Helical" evidence="8">
    <location>
        <begin position="131"/>
        <end position="151"/>
    </location>
</feature>
<dbReference type="AlphaFoldDB" id="A0A9D1N5D3"/>
<protein>
    <submittedName>
        <fullName evidence="10">ABC transporter permease</fullName>
    </submittedName>
</protein>
<evidence type="ECO:0000313" key="10">
    <source>
        <dbReference type="EMBL" id="HIU95047.1"/>
    </source>
</evidence>
<dbReference type="Proteomes" id="UP000824128">
    <property type="component" value="Unassembled WGS sequence"/>
</dbReference>
<evidence type="ECO:0000256" key="1">
    <source>
        <dbReference type="ARBA" id="ARBA00004651"/>
    </source>
</evidence>
<feature type="non-terminal residue" evidence="10">
    <location>
        <position position="261"/>
    </location>
</feature>
<evidence type="ECO:0000256" key="5">
    <source>
        <dbReference type="ARBA" id="ARBA00022692"/>
    </source>
</evidence>
<organism evidence="10 11">
    <name type="scientific">Candidatus Aphodomorpha intestinavium</name>
    <dbReference type="NCBI Taxonomy" id="2840672"/>
    <lineage>
        <taxon>Bacteria</taxon>
        <taxon>Bacillati</taxon>
        <taxon>Bacillota</taxon>
        <taxon>Clostridia</taxon>
        <taxon>Eubacteriales</taxon>
        <taxon>Candidatus Aphodomorpha</taxon>
    </lineage>
</organism>
<dbReference type="PROSITE" id="PS50928">
    <property type="entry name" value="ABC_TM1"/>
    <property type="match status" value="1"/>
</dbReference>
<dbReference type="InterPro" id="IPR035906">
    <property type="entry name" value="MetI-like_sf"/>
</dbReference>
<reference evidence="10" key="2">
    <citation type="journal article" date="2021" name="PeerJ">
        <title>Extensive microbial diversity within the chicken gut microbiome revealed by metagenomics and culture.</title>
        <authorList>
            <person name="Gilroy R."/>
            <person name="Ravi A."/>
            <person name="Getino M."/>
            <person name="Pursley I."/>
            <person name="Horton D.L."/>
            <person name="Alikhan N.F."/>
            <person name="Baker D."/>
            <person name="Gharbi K."/>
            <person name="Hall N."/>
            <person name="Watson M."/>
            <person name="Adriaenssens E.M."/>
            <person name="Foster-Nyarko E."/>
            <person name="Jarju S."/>
            <person name="Secka A."/>
            <person name="Antonio M."/>
            <person name="Oren A."/>
            <person name="Chaudhuri R.R."/>
            <person name="La Ragione R."/>
            <person name="Hildebrand F."/>
            <person name="Pallen M.J."/>
        </authorList>
    </citation>
    <scope>NUCLEOTIDE SEQUENCE</scope>
    <source>
        <strain evidence="10">ChiGjej2B2-16831</strain>
    </source>
</reference>
<feature type="transmembrane region" description="Helical" evidence="8">
    <location>
        <begin position="107"/>
        <end position="125"/>
    </location>
</feature>
<dbReference type="InterPro" id="IPR000515">
    <property type="entry name" value="MetI-like"/>
</dbReference>
<sequence length="261" mass="28916">MVKRLRTFFKGTYIGLILLFLYAPILILIVFSFNSSKTLGHWTGFTLNWYEQLLSTSEITDAIVVTVTLAVLSSLAATVLGTAAAIGLHAMKKRRRMVIENLSQLPMVNPDLVTGISLMLLFLVIGLRNGYVRLLIAHITFNLPYVIFSVLPRLRQSSDALYEAALDLGCTPLMALWRVVIPDILPGIISGAILAFTLSIDDFVVSFFAGNGVDNLSMYIYASARRGVNPALSTILFVPVVTLLLIVNIRSIREERRREAQ</sequence>
<keyword evidence="6 8" id="KW-1133">Transmembrane helix</keyword>
<dbReference type="CDD" id="cd06261">
    <property type="entry name" value="TM_PBP2"/>
    <property type="match status" value="1"/>
</dbReference>
<dbReference type="GO" id="GO:0055085">
    <property type="term" value="P:transmembrane transport"/>
    <property type="evidence" value="ECO:0007669"/>
    <property type="project" value="InterPro"/>
</dbReference>
<dbReference type="PANTHER" id="PTHR43848:SF2">
    <property type="entry name" value="PUTRESCINE TRANSPORT SYSTEM PERMEASE PROTEIN POTI"/>
    <property type="match status" value="1"/>
</dbReference>
<gene>
    <name evidence="10" type="ORF">IAD24_07820</name>
</gene>
<dbReference type="PANTHER" id="PTHR43848">
    <property type="entry name" value="PUTRESCINE TRANSPORT SYSTEM PERMEASE PROTEIN POTI"/>
    <property type="match status" value="1"/>
</dbReference>
<dbReference type="Pfam" id="PF00528">
    <property type="entry name" value="BPD_transp_1"/>
    <property type="match status" value="1"/>
</dbReference>
<feature type="transmembrane region" description="Helical" evidence="8">
    <location>
        <begin position="184"/>
        <end position="210"/>
    </location>
</feature>
<proteinExistence type="inferred from homology"/>
<name>A0A9D1N5D3_9FIRM</name>
<dbReference type="SUPFAM" id="SSF161098">
    <property type="entry name" value="MetI-like"/>
    <property type="match status" value="1"/>
</dbReference>
<feature type="transmembrane region" description="Helical" evidence="8">
    <location>
        <begin position="12"/>
        <end position="33"/>
    </location>
</feature>
<dbReference type="Gene3D" id="1.10.3720.10">
    <property type="entry name" value="MetI-like"/>
    <property type="match status" value="1"/>
</dbReference>
<evidence type="ECO:0000256" key="8">
    <source>
        <dbReference type="RuleBase" id="RU363032"/>
    </source>
</evidence>
<keyword evidence="5 8" id="KW-0812">Transmembrane</keyword>
<dbReference type="EMBL" id="DVNZ01000251">
    <property type="protein sequence ID" value="HIU95047.1"/>
    <property type="molecule type" value="Genomic_DNA"/>
</dbReference>
<feature type="transmembrane region" description="Helical" evidence="8">
    <location>
        <begin position="230"/>
        <end position="249"/>
    </location>
</feature>
<comment type="subcellular location">
    <subcellularLocation>
        <location evidence="1 8">Cell membrane</location>
        <topology evidence="1 8">Multi-pass membrane protein</topology>
    </subcellularLocation>
</comment>
<comment type="caution">
    <text evidence="10">The sequence shown here is derived from an EMBL/GenBank/DDBJ whole genome shotgun (WGS) entry which is preliminary data.</text>
</comment>
<evidence type="ECO:0000259" key="9">
    <source>
        <dbReference type="PROSITE" id="PS50928"/>
    </source>
</evidence>
<evidence type="ECO:0000313" key="11">
    <source>
        <dbReference type="Proteomes" id="UP000824128"/>
    </source>
</evidence>
<keyword evidence="7 8" id="KW-0472">Membrane</keyword>
<comment type="similarity">
    <text evidence="2">Belongs to the binding-protein-dependent transport system permease family. CysTW subfamily.</text>
</comment>
<evidence type="ECO:0000256" key="3">
    <source>
        <dbReference type="ARBA" id="ARBA00022448"/>
    </source>
</evidence>
<evidence type="ECO:0000256" key="2">
    <source>
        <dbReference type="ARBA" id="ARBA00007069"/>
    </source>
</evidence>
<accession>A0A9D1N5D3</accession>
<dbReference type="InterPro" id="IPR051789">
    <property type="entry name" value="Bact_Polyamine_Transport"/>
</dbReference>
<evidence type="ECO:0000256" key="4">
    <source>
        <dbReference type="ARBA" id="ARBA00022475"/>
    </source>
</evidence>
<feature type="transmembrane region" description="Helical" evidence="8">
    <location>
        <begin position="62"/>
        <end position="86"/>
    </location>
</feature>
<evidence type="ECO:0000256" key="6">
    <source>
        <dbReference type="ARBA" id="ARBA00022989"/>
    </source>
</evidence>
<keyword evidence="3 8" id="KW-0813">Transport</keyword>
<reference evidence="10" key="1">
    <citation type="submission" date="2020-10" db="EMBL/GenBank/DDBJ databases">
        <authorList>
            <person name="Gilroy R."/>
        </authorList>
    </citation>
    <scope>NUCLEOTIDE SEQUENCE</scope>
    <source>
        <strain evidence="10">ChiGjej2B2-16831</strain>
    </source>
</reference>
<feature type="domain" description="ABC transmembrane type-1" evidence="9">
    <location>
        <begin position="63"/>
        <end position="247"/>
    </location>
</feature>
<keyword evidence="4" id="KW-1003">Cell membrane</keyword>